<dbReference type="Proteomes" id="UP001500367">
    <property type="component" value="Unassembled WGS sequence"/>
</dbReference>
<dbReference type="EMBL" id="BAABCT010000005">
    <property type="protein sequence ID" value="GAA4075308.1"/>
    <property type="molecule type" value="Genomic_DNA"/>
</dbReference>
<proteinExistence type="predicted"/>
<organism evidence="1 2">
    <name type="scientific">Flavobacterium cheonanense</name>
    <dbReference type="NCBI Taxonomy" id="706183"/>
    <lineage>
        <taxon>Bacteria</taxon>
        <taxon>Pseudomonadati</taxon>
        <taxon>Bacteroidota</taxon>
        <taxon>Flavobacteriia</taxon>
        <taxon>Flavobacteriales</taxon>
        <taxon>Flavobacteriaceae</taxon>
        <taxon>Flavobacterium</taxon>
    </lineage>
</organism>
<keyword evidence="2" id="KW-1185">Reference proteome</keyword>
<evidence type="ECO:0000313" key="2">
    <source>
        <dbReference type="Proteomes" id="UP001500367"/>
    </source>
</evidence>
<evidence type="ECO:0000313" key="1">
    <source>
        <dbReference type="EMBL" id="GAA4075308.1"/>
    </source>
</evidence>
<sequence length="86" mass="9798">MYPTYPLNKFDKLNPDDLTEKIKKTKVTTSKQNELVKKDDKPIIKKDDIIGVGKSKFKQKIGIGSLVVLGLFGAKSMFFKEKECME</sequence>
<gene>
    <name evidence="1" type="ORF">GCM10022389_21200</name>
</gene>
<reference evidence="2" key="1">
    <citation type="journal article" date="2019" name="Int. J. Syst. Evol. Microbiol.">
        <title>The Global Catalogue of Microorganisms (GCM) 10K type strain sequencing project: providing services to taxonomists for standard genome sequencing and annotation.</title>
        <authorList>
            <consortium name="The Broad Institute Genomics Platform"/>
            <consortium name="The Broad Institute Genome Sequencing Center for Infectious Disease"/>
            <person name="Wu L."/>
            <person name="Ma J."/>
        </authorList>
    </citation>
    <scope>NUCLEOTIDE SEQUENCE [LARGE SCALE GENOMIC DNA]</scope>
    <source>
        <strain evidence="2">JCM 17069</strain>
    </source>
</reference>
<protein>
    <submittedName>
        <fullName evidence="1">Uncharacterized protein</fullName>
    </submittedName>
</protein>
<name>A0ABP7VVI9_9FLAO</name>
<accession>A0ABP7VVI9</accession>
<comment type="caution">
    <text evidence="1">The sequence shown here is derived from an EMBL/GenBank/DDBJ whole genome shotgun (WGS) entry which is preliminary data.</text>
</comment>